<dbReference type="Proteomes" id="UP001589609">
    <property type="component" value="Unassembled WGS sequence"/>
</dbReference>
<accession>A0ABV5WMP5</accession>
<organism evidence="2 3">
    <name type="scientific">Ectobacillus funiculus</name>
    <dbReference type="NCBI Taxonomy" id="137993"/>
    <lineage>
        <taxon>Bacteria</taxon>
        <taxon>Bacillati</taxon>
        <taxon>Bacillota</taxon>
        <taxon>Bacilli</taxon>
        <taxon>Bacillales</taxon>
        <taxon>Bacillaceae</taxon>
        <taxon>Ectobacillus</taxon>
    </lineage>
</organism>
<keyword evidence="1" id="KW-0812">Transmembrane</keyword>
<keyword evidence="1" id="KW-0472">Membrane</keyword>
<comment type="caution">
    <text evidence="2">The sequence shown here is derived from an EMBL/GenBank/DDBJ whole genome shotgun (WGS) entry which is preliminary data.</text>
</comment>
<proteinExistence type="predicted"/>
<reference evidence="2 3" key="1">
    <citation type="submission" date="2024-09" db="EMBL/GenBank/DDBJ databases">
        <authorList>
            <person name="Sun Q."/>
            <person name="Mori K."/>
        </authorList>
    </citation>
    <scope>NUCLEOTIDE SEQUENCE [LARGE SCALE GENOMIC DNA]</scope>
    <source>
        <strain evidence="2 3">JCM 11201</strain>
    </source>
</reference>
<evidence type="ECO:0000313" key="3">
    <source>
        <dbReference type="Proteomes" id="UP001589609"/>
    </source>
</evidence>
<feature type="transmembrane region" description="Helical" evidence="1">
    <location>
        <begin position="6"/>
        <end position="31"/>
    </location>
</feature>
<gene>
    <name evidence="2" type="ORF">ACFFMS_26820</name>
</gene>
<dbReference type="EMBL" id="JBHMAF010000196">
    <property type="protein sequence ID" value="MFB9761845.1"/>
    <property type="molecule type" value="Genomic_DNA"/>
</dbReference>
<keyword evidence="1" id="KW-1133">Transmembrane helix</keyword>
<keyword evidence="3" id="KW-1185">Reference proteome</keyword>
<dbReference type="RefSeq" id="WP_129727226.1">
    <property type="nucleotide sequence ID" value="NZ_JBHMAF010000196.1"/>
</dbReference>
<name>A0ABV5WMP5_9BACI</name>
<sequence>MGIYLFENIIVVLCILTYIGSFLFCTISPFLHERKLKRLELAAELSILSEKLYGKQSLGEHRL</sequence>
<evidence type="ECO:0000256" key="1">
    <source>
        <dbReference type="SAM" id="Phobius"/>
    </source>
</evidence>
<protein>
    <submittedName>
        <fullName evidence="2">Uncharacterized protein</fullName>
    </submittedName>
</protein>
<evidence type="ECO:0000313" key="2">
    <source>
        <dbReference type="EMBL" id="MFB9761845.1"/>
    </source>
</evidence>